<accession>H6CBR2</accession>
<keyword evidence="1" id="KW-0479">Metal-binding</keyword>
<evidence type="ECO:0000313" key="8">
    <source>
        <dbReference type="EMBL" id="EHY61209.1"/>
    </source>
</evidence>
<name>H6CBR2_EXODN</name>
<dbReference type="InterPro" id="IPR036864">
    <property type="entry name" value="Zn2-C6_fun-type_DNA-bd_sf"/>
</dbReference>
<dbReference type="OrthoDB" id="3362851at2759"/>
<dbReference type="Pfam" id="PF00172">
    <property type="entry name" value="Zn_clus"/>
    <property type="match status" value="1"/>
</dbReference>
<feature type="compositionally biased region" description="Low complexity" evidence="6">
    <location>
        <begin position="649"/>
        <end position="660"/>
    </location>
</feature>
<feature type="region of interest" description="Disordered" evidence="6">
    <location>
        <begin position="118"/>
        <end position="138"/>
    </location>
</feature>
<dbReference type="EMBL" id="JH226137">
    <property type="protein sequence ID" value="EHY61209.1"/>
    <property type="molecule type" value="Genomic_DNA"/>
</dbReference>
<dbReference type="SUPFAM" id="SSF57701">
    <property type="entry name" value="Zn2/Cys6 DNA-binding domain"/>
    <property type="match status" value="1"/>
</dbReference>
<dbReference type="InParanoid" id="H6CBR2"/>
<evidence type="ECO:0000256" key="1">
    <source>
        <dbReference type="ARBA" id="ARBA00022723"/>
    </source>
</evidence>
<dbReference type="GO" id="GO:0000981">
    <property type="term" value="F:DNA-binding transcription factor activity, RNA polymerase II-specific"/>
    <property type="evidence" value="ECO:0007669"/>
    <property type="project" value="InterPro"/>
</dbReference>
<dbReference type="AlphaFoldDB" id="H6CBR2"/>
<dbReference type="InterPro" id="IPR051127">
    <property type="entry name" value="Fungal_SecMet_Regulators"/>
</dbReference>
<feature type="region of interest" description="Disordered" evidence="6">
    <location>
        <begin position="1"/>
        <end position="24"/>
    </location>
</feature>
<dbReference type="eggNOG" id="ENOG502SHZM">
    <property type="taxonomic scope" value="Eukaryota"/>
</dbReference>
<evidence type="ECO:0000256" key="2">
    <source>
        <dbReference type="ARBA" id="ARBA00023015"/>
    </source>
</evidence>
<evidence type="ECO:0000256" key="6">
    <source>
        <dbReference type="SAM" id="MobiDB-lite"/>
    </source>
</evidence>
<dbReference type="GO" id="GO:0008270">
    <property type="term" value="F:zinc ion binding"/>
    <property type="evidence" value="ECO:0007669"/>
    <property type="project" value="InterPro"/>
</dbReference>
<dbReference type="CDD" id="cd12148">
    <property type="entry name" value="fungal_TF_MHR"/>
    <property type="match status" value="1"/>
</dbReference>
<dbReference type="HOGENOM" id="CLU_008599_1_1_1"/>
<feature type="compositionally biased region" description="Polar residues" evidence="6">
    <location>
        <begin position="661"/>
        <end position="676"/>
    </location>
</feature>
<dbReference type="InterPro" id="IPR007219">
    <property type="entry name" value="XnlR_reg_dom"/>
</dbReference>
<keyword evidence="5" id="KW-0539">Nucleus</keyword>
<dbReference type="PANTHER" id="PTHR47424">
    <property type="entry name" value="REGULATORY PROTEIN GAL4"/>
    <property type="match status" value="1"/>
</dbReference>
<dbReference type="OMA" id="LQTMPEE"/>
<keyword evidence="4" id="KW-0804">Transcription</keyword>
<dbReference type="SMART" id="SM00906">
    <property type="entry name" value="Fungal_trans"/>
    <property type="match status" value="1"/>
</dbReference>
<evidence type="ECO:0000256" key="3">
    <source>
        <dbReference type="ARBA" id="ARBA00023125"/>
    </source>
</evidence>
<dbReference type="Proteomes" id="UP000007304">
    <property type="component" value="Unassembled WGS sequence"/>
</dbReference>
<dbReference type="GO" id="GO:0005634">
    <property type="term" value="C:nucleus"/>
    <property type="evidence" value="ECO:0007669"/>
    <property type="project" value="TreeGrafter"/>
</dbReference>
<evidence type="ECO:0000259" key="7">
    <source>
        <dbReference type="PROSITE" id="PS50048"/>
    </source>
</evidence>
<dbReference type="GeneID" id="20313784"/>
<dbReference type="Gene3D" id="4.10.240.10">
    <property type="entry name" value="Zn(2)-C6 fungal-type DNA-binding domain"/>
    <property type="match status" value="1"/>
</dbReference>
<feature type="domain" description="Zn(2)-C6 fungal-type" evidence="7">
    <location>
        <begin position="33"/>
        <end position="64"/>
    </location>
</feature>
<feature type="compositionally biased region" description="Polar residues" evidence="6">
    <location>
        <begin position="1"/>
        <end position="18"/>
    </location>
</feature>
<dbReference type="PROSITE" id="PS50048">
    <property type="entry name" value="ZN2_CY6_FUNGAL_2"/>
    <property type="match status" value="1"/>
</dbReference>
<sequence length="796" mass="88985">MFHTFETAQYTTPEQADTQAGAGAKRRTSTVRACEPCRRRKIRCNGEHPCETCQWYRKAASCHYTEPRQRQLPSRRSVEKISQTLQEYRGILQRLFPNTHPDQLRHLSREKLVELISNSGDFQPPSPKSPSLDEKAPSVDPDARLLERFQPMPEETDDALAQMPASVKGVTDAVKMLSLHVKQRTSFLGISSTLAALRVITWLDPECLSERPEGSTESRALDSTPTGGAVQTVDTSHQDEATPTAWDELPLVDAYFTYVQPFAPLLEERTFRDTYTAGHRNDAAWLLLLNSVLAMGCMAAGVSQDTARTYFARAQQSLTLDMLDTPNLEIIQALAIMGGLYLNYAERKNQANALMGVTMRLATSLGLHRDYNESICPEKVQSAASTIEVKRRIWWTVFVLDASGGYMVGRPSLGRMSAANTAKFPQESIGQSSSLLTLTQERIRFAMLSTRVEDALAISPLLDEHERHAFDALFLEWYNHSSVQNSSAWQDGNEAPGVTVLKNVMRWRYLHLRIILQRPVLLWYAIRKMSPDKLSQEKKAAVELCRELCADLIHDIAATWKGQGPNAMAAWLGTCLLYQTVMVPLLSLYSDPTEVSVVESSRQQVTSSLQTLQDMQAWVPIAKRAHAVVSRLYESSKRRVLKAKQPRGVSSSVKKSAKSVPNMTCPPQQPSSTTAGSGYRPTYIDVSYANAYGDPRLVHTTGQEMFIDNMFDSIKWSNSRDNPLGVTAPQTMPGWDYDTVQTWAGMPQAEDYFDVGFGDQTAGHLAFDMGMQTPSCGNHNHLNPHYGVIERRHGSR</sequence>
<feature type="region of interest" description="Disordered" evidence="6">
    <location>
        <begin position="643"/>
        <end position="678"/>
    </location>
</feature>
<dbReference type="SMART" id="SM00066">
    <property type="entry name" value="GAL4"/>
    <property type="match status" value="1"/>
</dbReference>
<dbReference type="PROSITE" id="PS00463">
    <property type="entry name" value="ZN2_CY6_FUNGAL_1"/>
    <property type="match status" value="1"/>
</dbReference>
<protein>
    <submittedName>
        <fullName evidence="8">Transcriptional regulatory protein GAL4</fullName>
    </submittedName>
</protein>
<dbReference type="GO" id="GO:0000978">
    <property type="term" value="F:RNA polymerase II cis-regulatory region sequence-specific DNA binding"/>
    <property type="evidence" value="ECO:0007669"/>
    <property type="project" value="TreeGrafter"/>
</dbReference>
<dbReference type="PANTHER" id="PTHR47424:SF5">
    <property type="entry name" value="ZN(II)2CYS6 TRANSCRIPTION FACTOR (EUROFUNG)"/>
    <property type="match status" value="1"/>
</dbReference>
<evidence type="ECO:0000256" key="5">
    <source>
        <dbReference type="ARBA" id="ARBA00023242"/>
    </source>
</evidence>
<feature type="region of interest" description="Disordered" evidence="6">
    <location>
        <begin position="211"/>
        <end position="240"/>
    </location>
</feature>
<evidence type="ECO:0000256" key="4">
    <source>
        <dbReference type="ARBA" id="ARBA00023163"/>
    </source>
</evidence>
<dbReference type="VEuPathDB" id="FungiDB:HMPREF1120_09145"/>
<dbReference type="RefSeq" id="XP_009161670.1">
    <property type="nucleotide sequence ID" value="XM_009163422.1"/>
</dbReference>
<reference evidence="8" key="1">
    <citation type="submission" date="2011-07" db="EMBL/GenBank/DDBJ databases">
        <title>The Genome Sequence of Exophiala (Wangiella) dermatitidis NIH/UT8656.</title>
        <authorList>
            <consortium name="The Broad Institute Genome Sequencing Platform"/>
            <person name="Cuomo C."/>
            <person name="Wang Z."/>
            <person name="Hunicke-Smith S."/>
            <person name="Szanislo P.J."/>
            <person name="Earl A."/>
            <person name="Young S.K."/>
            <person name="Zeng Q."/>
            <person name="Gargeya S."/>
            <person name="Fitzgerald M."/>
            <person name="Haas B."/>
            <person name="Abouelleil A."/>
            <person name="Alvarado L."/>
            <person name="Arachchi H.M."/>
            <person name="Berlin A."/>
            <person name="Brown A."/>
            <person name="Chapman S.B."/>
            <person name="Chen Z."/>
            <person name="Dunbar C."/>
            <person name="Freedman E."/>
            <person name="Gearin G."/>
            <person name="Gellesch M."/>
            <person name="Goldberg J."/>
            <person name="Griggs A."/>
            <person name="Gujja S."/>
            <person name="Heiman D."/>
            <person name="Howarth C."/>
            <person name="Larson L."/>
            <person name="Lui A."/>
            <person name="MacDonald P.J.P."/>
            <person name="Montmayeur A."/>
            <person name="Murphy C."/>
            <person name="Neiman D."/>
            <person name="Pearson M."/>
            <person name="Priest M."/>
            <person name="Roberts A."/>
            <person name="Saif S."/>
            <person name="Shea T."/>
            <person name="Shenoy N."/>
            <person name="Sisk P."/>
            <person name="Stolte C."/>
            <person name="Sykes S."/>
            <person name="Wortman J."/>
            <person name="Nusbaum C."/>
            <person name="Birren B."/>
        </authorList>
    </citation>
    <scope>NUCLEOTIDE SEQUENCE</scope>
    <source>
        <strain evidence="8">NIH/UT8656</strain>
    </source>
</reference>
<keyword evidence="3" id="KW-0238">DNA-binding</keyword>
<dbReference type="Pfam" id="PF04082">
    <property type="entry name" value="Fungal_trans"/>
    <property type="match status" value="1"/>
</dbReference>
<dbReference type="GO" id="GO:0000435">
    <property type="term" value="P:positive regulation of transcription from RNA polymerase II promoter by galactose"/>
    <property type="evidence" value="ECO:0007669"/>
    <property type="project" value="TreeGrafter"/>
</dbReference>
<keyword evidence="2" id="KW-0805">Transcription regulation</keyword>
<keyword evidence="9" id="KW-1185">Reference proteome</keyword>
<evidence type="ECO:0000313" key="9">
    <source>
        <dbReference type="Proteomes" id="UP000007304"/>
    </source>
</evidence>
<dbReference type="GO" id="GO:0006351">
    <property type="term" value="P:DNA-templated transcription"/>
    <property type="evidence" value="ECO:0007669"/>
    <property type="project" value="InterPro"/>
</dbReference>
<gene>
    <name evidence="8" type="ORF">HMPREF1120_09145</name>
</gene>
<dbReference type="InterPro" id="IPR001138">
    <property type="entry name" value="Zn2Cys6_DnaBD"/>
</dbReference>
<organism evidence="8 9">
    <name type="scientific">Exophiala dermatitidis (strain ATCC 34100 / CBS 525.76 / NIH/UT8656)</name>
    <name type="common">Black yeast</name>
    <name type="synonym">Wangiella dermatitidis</name>
    <dbReference type="NCBI Taxonomy" id="858893"/>
    <lineage>
        <taxon>Eukaryota</taxon>
        <taxon>Fungi</taxon>
        <taxon>Dikarya</taxon>
        <taxon>Ascomycota</taxon>
        <taxon>Pezizomycotina</taxon>
        <taxon>Eurotiomycetes</taxon>
        <taxon>Chaetothyriomycetidae</taxon>
        <taxon>Chaetothyriales</taxon>
        <taxon>Herpotrichiellaceae</taxon>
        <taxon>Exophiala</taxon>
    </lineage>
</organism>
<dbReference type="CDD" id="cd00067">
    <property type="entry name" value="GAL4"/>
    <property type="match status" value="1"/>
</dbReference>
<proteinExistence type="predicted"/>
<feature type="compositionally biased region" description="Basic and acidic residues" evidence="6">
    <location>
        <begin position="211"/>
        <end position="220"/>
    </location>
</feature>